<sequence>MAQKGLDIHFTDKEMNRRLVERKNELAIEREGQSFSAHPLPTADAEVQRILSDPAMRRLYMSDEQKQREWNATPEQYEDVRAKISGEIEVRIRERIAAQPVAVQSNATAADKPTHIKHEGVLLEHGSAPYNFKPDMTKPEGERDDSYYVKLQGNNGKEKVVWGVTRLC</sequence>
<dbReference type="Proteomes" id="UP000825886">
    <property type="component" value="Chromosome"/>
</dbReference>
<gene>
    <name evidence="1" type="ORF">K6K13_20100</name>
</gene>
<evidence type="ECO:0000313" key="1">
    <source>
        <dbReference type="EMBL" id="QZN95450.1"/>
    </source>
</evidence>
<dbReference type="RefSeq" id="WP_222158547.1">
    <property type="nucleotide sequence ID" value="NZ_CP081864.1"/>
</dbReference>
<reference evidence="1 2" key="1">
    <citation type="submission" date="2021-08" db="EMBL/GenBank/DDBJ databases">
        <title>Culture and genomic analysis of Symbiopectobacterium purcellii sp. nov. gen. nov., isolated from the leafhopper Empoasca decipiens.</title>
        <authorList>
            <person name="Nadal-Jimenez P."/>
            <person name="Siozios S."/>
            <person name="Halliday N."/>
            <person name="Camara M."/>
            <person name="Hurst G.D.D."/>
        </authorList>
    </citation>
    <scope>NUCLEOTIDE SEQUENCE [LARGE SCALE GENOMIC DNA]</scope>
    <source>
        <strain evidence="1 2">SyEd1</strain>
    </source>
</reference>
<keyword evidence="2" id="KW-1185">Reference proteome</keyword>
<organism evidence="1 2">
    <name type="scientific">Symbiopectobacterium purcellii</name>
    <dbReference type="NCBI Taxonomy" id="2871826"/>
    <lineage>
        <taxon>Bacteria</taxon>
        <taxon>Pseudomonadati</taxon>
        <taxon>Pseudomonadota</taxon>
        <taxon>Gammaproteobacteria</taxon>
        <taxon>Enterobacterales</taxon>
        <taxon>Enterobacteriaceae</taxon>
    </lineage>
</organism>
<name>A0ABX9AR27_9ENTR</name>
<protein>
    <submittedName>
        <fullName evidence="1">Uncharacterized protein</fullName>
    </submittedName>
</protein>
<dbReference type="EMBL" id="CP081864">
    <property type="protein sequence ID" value="QZN95450.1"/>
    <property type="molecule type" value="Genomic_DNA"/>
</dbReference>
<proteinExistence type="predicted"/>
<accession>A0ABX9AR27</accession>
<evidence type="ECO:0000313" key="2">
    <source>
        <dbReference type="Proteomes" id="UP000825886"/>
    </source>
</evidence>